<gene>
    <name evidence="2" type="ORF">EDD54_3190</name>
</gene>
<dbReference type="PIRSF" id="PIRSF006173">
    <property type="entry name" value="UCP006173"/>
    <property type="match status" value="1"/>
</dbReference>
<organism evidence="2 3">
    <name type="scientific">Oharaeibacter diazotrophicus</name>
    <dbReference type="NCBI Taxonomy" id="1920512"/>
    <lineage>
        <taxon>Bacteria</taxon>
        <taxon>Pseudomonadati</taxon>
        <taxon>Pseudomonadota</taxon>
        <taxon>Alphaproteobacteria</taxon>
        <taxon>Hyphomicrobiales</taxon>
        <taxon>Pleomorphomonadaceae</taxon>
        <taxon>Oharaeibacter</taxon>
    </lineage>
</organism>
<dbReference type="InterPro" id="IPR008228">
    <property type="entry name" value="UCP006173"/>
</dbReference>
<name>A0A4R6RAS1_9HYPH</name>
<protein>
    <recommendedName>
        <fullName evidence="1">UPF0260 protein EDD54_3190</fullName>
    </recommendedName>
</protein>
<evidence type="ECO:0000313" key="2">
    <source>
        <dbReference type="EMBL" id="TDP83231.1"/>
    </source>
</evidence>
<dbReference type="PANTHER" id="PTHR37421">
    <property type="entry name" value="UPF0260 PROTEIN YCGN"/>
    <property type="match status" value="1"/>
</dbReference>
<comment type="similarity">
    <text evidence="1">Belongs to the UPF0260 family.</text>
</comment>
<comment type="caution">
    <text evidence="2">The sequence shown here is derived from an EMBL/GenBank/DDBJ whole genome shotgun (WGS) entry which is preliminary data.</text>
</comment>
<reference evidence="2 3" key="1">
    <citation type="submission" date="2019-03" db="EMBL/GenBank/DDBJ databases">
        <title>Genomic Encyclopedia of Type Strains, Phase IV (KMG-IV): sequencing the most valuable type-strain genomes for metagenomic binning, comparative biology and taxonomic classification.</title>
        <authorList>
            <person name="Goeker M."/>
        </authorList>
    </citation>
    <scope>NUCLEOTIDE SEQUENCE [LARGE SCALE GENOMIC DNA]</scope>
    <source>
        <strain evidence="2 3">DSM 102969</strain>
    </source>
</reference>
<dbReference type="InterPro" id="IPR005358">
    <property type="entry name" value="Puta_zinc/iron-chelating_dom"/>
</dbReference>
<accession>A0A4R6RAS1</accession>
<dbReference type="AlphaFoldDB" id="A0A4R6RAS1"/>
<dbReference type="Pfam" id="PF03692">
    <property type="entry name" value="CxxCxxCC"/>
    <property type="match status" value="1"/>
</dbReference>
<evidence type="ECO:0000256" key="1">
    <source>
        <dbReference type="HAMAP-Rule" id="MF_00676"/>
    </source>
</evidence>
<keyword evidence="3" id="KW-1185">Reference proteome</keyword>
<dbReference type="Proteomes" id="UP000294547">
    <property type="component" value="Unassembled WGS sequence"/>
</dbReference>
<dbReference type="HAMAP" id="MF_00676">
    <property type="entry name" value="UPF0260"/>
    <property type="match status" value="1"/>
</dbReference>
<proteinExistence type="inferred from homology"/>
<dbReference type="NCBIfam" id="NF003501">
    <property type="entry name" value="PRK05170.1-5"/>
    <property type="match status" value="1"/>
</dbReference>
<evidence type="ECO:0000313" key="3">
    <source>
        <dbReference type="Proteomes" id="UP000294547"/>
    </source>
</evidence>
<dbReference type="NCBIfam" id="NF003507">
    <property type="entry name" value="PRK05170.2-5"/>
    <property type="match status" value="1"/>
</dbReference>
<sequence>MVNEKGPIEPIPFWKAKRLDDMTDAEWESLCDGCARCCLNKLEDEDTGEIAWTDVACTLLDGEACRCRDYDNRSATVPDCIRLTPHEVRTLPWLPPTCAYRMVEEGRDLYWWHPLVSGDPDTVHEAGISVRGRTVREDDVPLERWEEHIVTWPERDPGERRPPRKRRRE</sequence>
<dbReference type="EMBL" id="SNXY01000009">
    <property type="protein sequence ID" value="TDP83231.1"/>
    <property type="molecule type" value="Genomic_DNA"/>
</dbReference>
<dbReference type="PANTHER" id="PTHR37421:SF1">
    <property type="entry name" value="UPF0260 PROTEIN YCGN"/>
    <property type="match status" value="1"/>
</dbReference>